<proteinExistence type="predicted"/>
<dbReference type="EMBL" id="JADIMF010000070">
    <property type="protein sequence ID" value="MBO8469000.1"/>
    <property type="molecule type" value="Genomic_DNA"/>
</dbReference>
<evidence type="ECO:0000313" key="2">
    <source>
        <dbReference type="Proteomes" id="UP000810292"/>
    </source>
</evidence>
<sequence length="203" mass="21693">MRGNHNHGMRKIKKIVILLVFIILSCPLFADGDFGSFGITGGYSSVSEYGYIGFNGTYQLLASVTDDVSIGMGLHSDFAFGLGNRRSLPLLLGVMGGAGFEFRFGNELSLNLSIGPAVVCDVSDRNTSVGIGLGIDGAFSYFFGQEKCVGFSVGATAYPQFLVIDDYGNKPFAISAMGYVALTFRYPAPVTLLALPALTYLIY</sequence>
<organism evidence="1 2">
    <name type="scientific">Candidatus Ornithospirochaeta stercoravium</name>
    <dbReference type="NCBI Taxonomy" id="2840897"/>
    <lineage>
        <taxon>Bacteria</taxon>
        <taxon>Pseudomonadati</taxon>
        <taxon>Spirochaetota</taxon>
        <taxon>Spirochaetia</taxon>
        <taxon>Spirochaetales</taxon>
        <taxon>Spirochaetaceae</taxon>
        <taxon>Spirochaetaceae incertae sedis</taxon>
        <taxon>Candidatus Ornithospirochaeta</taxon>
    </lineage>
</organism>
<gene>
    <name evidence="1" type="ORF">IAA72_04355</name>
</gene>
<accession>A0A9D9IBB3</accession>
<evidence type="ECO:0000313" key="1">
    <source>
        <dbReference type="EMBL" id="MBO8469000.1"/>
    </source>
</evidence>
<protein>
    <submittedName>
        <fullName evidence="1">Uncharacterized protein</fullName>
    </submittedName>
</protein>
<name>A0A9D9IBB3_9SPIO</name>
<dbReference type="AlphaFoldDB" id="A0A9D9IBB3"/>
<reference evidence="1" key="1">
    <citation type="submission" date="2020-10" db="EMBL/GenBank/DDBJ databases">
        <authorList>
            <person name="Gilroy R."/>
        </authorList>
    </citation>
    <scope>NUCLEOTIDE SEQUENCE</scope>
    <source>
        <strain evidence="1">14700</strain>
    </source>
</reference>
<dbReference type="Proteomes" id="UP000810292">
    <property type="component" value="Unassembled WGS sequence"/>
</dbReference>
<comment type="caution">
    <text evidence="1">The sequence shown here is derived from an EMBL/GenBank/DDBJ whole genome shotgun (WGS) entry which is preliminary data.</text>
</comment>
<reference evidence="1" key="2">
    <citation type="journal article" date="2021" name="PeerJ">
        <title>Extensive microbial diversity within the chicken gut microbiome revealed by metagenomics and culture.</title>
        <authorList>
            <person name="Gilroy R."/>
            <person name="Ravi A."/>
            <person name="Getino M."/>
            <person name="Pursley I."/>
            <person name="Horton D.L."/>
            <person name="Alikhan N.F."/>
            <person name="Baker D."/>
            <person name="Gharbi K."/>
            <person name="Hall N."/>
            <person name="Watson M."/>
            <person name="Adriaenssens E.M."/>
            <person name="Foster-Nyarko E."/>
            <person name="Jarju S."/>
            <person name="Secka A."/>
            <person name="Antonio M."/>
            <person name="Oren A."/>
            <person name="Chaudhuri R.R."/>
            <person name="La Ragione R."/>
            <person name="Hildebrand F."/>
            <person name="Pallen M.J."/>
        </authorList>
    </citation>
    <scope>NUCLEOTIDE SEQUENCE</scope>
    <source>
        <strain evidence="1">14700</strain>
    </source>
</reference>
<dbReference type="PROSITE" id="PS51257">
    <property type="entry name" value="PROKAR_LIPOPROTEIN"/>
    <property type="match status" value="1"/>
</dbReference>